<dbReference type="Pfam" id="PF01753">
    <property type="entry name" value="zf-MYND"/>
    <property type="match status" value="1"/>
</dbReference>
<feature type="domain" description="MYND-type" evidence="5">
    <location>
        <begin position="21"/>
        <end position="57"/>
    </location>
</feature>
<name>A0A9P4H2C6_9PLEO</name>
<evidence type="ECO:0000256" key="4">
    <source>
        <dbReference type="PROSITE-ProRule" id="PRU00134"/>
    </source>
</evidence>
<dbReference type="InterPro" id="IPR002893">
    <property type="entry name" value="Znf_MYND"/>
</dbReference>
<dbReference type="Pfam" id="PF14737">
    <property type="entry name" value="DUF4470"/>
    <property type="match status" value="1"/>
</dbReference>
<sequence length="576" mass="65744">MSVYLDPPLCANNNQKVNGIHIVCEKKAAQCCGSCNLVQYCSKECQVADWPHHKKTCKSAFMKDKWIPDWCRTGRKPAFIGYETQVTFGSQKYLWGNMAALDILALAKNEGVMDHGRDLHLLFAASGDLRNVVKTIAGIPKQHTGGCIAVINDKDFAVVARNAIMLLIALSFDVKTAVPMILHLWYSALLPAAMVHTLQSTILPLVVDVCEKIKDKTDDSRQAKTFSVNDRKLRLVLRKEEWMQLMDYFYAPAGLTAEEADNMRRRITLAPERIDYRERAMLQWSPALRQAEQHFREDGIMLPYACSSHAFDTPNPTLFRNGSWPMKDNASPRGGWDYSEYIKFAPSAKADEFGAMFFYLRDLLSKFCNRIRGVQVSFYLFCDNAQELEEYVGDMKFDRIEMANICDRGYLGPHKCLQLFSQLLKPNSENPHATLLMLFLNAAKEEEHILQSSDTKIGQANLLAAMQHLVKYMPMEQARAAKLRNSDERQRSPDFISLISCCDHFKDWDFHFGKFLDEAKLAEFAEIYGLAMKETQTLVKHSPCSLRVNATQEEFDILRSSYLSGWERYVEFGSTE</sequence>
<proteinExistence type="predicted"/>
<evidence type="ECO:0000259" key="5">
    <source>
        <dbReference type="PROSITE" id="PS50865"/>
    </source>
</evidence>
<dbReference type="GO" id="GO:0008270">
    <property type="term" value="F:zinc ion binding"/>
    <property type="evidence" value="ECO:0007669"/>
    <property type="project" value="UniProtKB-KW"/>
</dbReference>
<accession>A0A9P4H2C6</accession>
<evidence type="ECO:0000313" key="6">
    <source>
        <dbReference type="EMBL" id="KAF2026004.1"/>
    </source>
</evidence>
<evidence type="ECO:0000256" key="3">
    <source>
        <dbReference type="ARBA" id="ARBA00022833"/>
    </source>
</evidence>
<dbReference type="Gene3D" id="6.10.140.2220">
    <property type="match status" value="1"/>
</dbReference>
<keyword evidence="2 4" id="KW-0863">Zinc-finger</keyword>
<dbReference type="PROSITE" id="PS50865">
    <property type="entry name" value="ZF_MYND_2"/>
    <property type="match status" value="1"/>
</dbReference>
<keyword evidence="1" id="KW-0479">Metal-binding</keyword>
<keyword evidence="7" id="KW-1185">Reference proteome</keyword>
<evidence type="ECO:0000256" key="2">
    <source>
        <dbReference type="ARBA" id="ARBA00022771"/>
    </source>
</evidence>
<dbReference type="EMBL" id="ML978251">
    <property type="protein sequence ID" value="KAF2026004.1"/>
    <property type="molecule type" value="Genomic_DNA"/>
</dbReference>
<dbReference type="SUPFAM" id="SSF144232">
    <property type="entry name" value="HIT/MYND zinc finger-like"/>
    <property type="match status" value="1"/>
</dbReference>
<dbReference type="AlphaFoldDB" id="A0A9P4H2C6"/>
<dbReference type="OrthoDB" id="5282002at2759"/>
<keyword evidence="3" id="KW-0862">Zinc</keyword>
<gene>
    <name evidence="6" type="ORF">EK21DRAFT_75066</name>
</gene>
<evidence type="ECO:0000313" key="7">
    <source>
        <dbReference type="Proteomes" id="UP000799777"/>
    </source>
</evidence>
<dbReference type="PROSITE" id="PS01360">
    <property type="entry name" value="ZF_MYND_1"/>
    <property type="match status" value="1"/>
</dbReference>
<evidence type="ECO:0000256" key="1">
    <source>
        <dbReference type="ARBA" id="ARBA00022723"/>
    </source>
</evidence>
<comment type="caution">
    <text evidence="6">The sequence shown here is derived from an EMBL/GenBank/DDBJ whole genome shotgun (WGS) entry which is preliminary data.</text>
</comment>
<protein>
    <recommendedName>
        <fullName evidence="5">MYND-type domain-containing protein</fullName>
    </recommendedName>
</protein>
<reference evidence="6" key="1">
    <citation type="journal article" date="2020" name="Stud. Mycol.">
        <title>101 Dothideomycetes genomes: a test case for predicting lifestyles and emergence of pathogens.</title>
        <authorList>
            <person name="Haridas S."/>
            <person name="Albert R."/>
            <person name="Binder M."/>
            <person name="Bloem J."/>
            <person name="Labutti K."/>
            <person name="Salamov A."/>
            <person name="Andreopoulos B."/>
            <person name="Baker S."/>
            <person name="Barry K."/>
            <person name="Bills G."/>
            <person name="Bluhm B."/>
            <person name="Cannon C."/>
            <person name="Castanera R."/>
            <person name="Culley D."/>
            <person name="Daum C."/>
            <person name="Ezra D."/>
            <person name="Gonzalez J."/>
            <person name="Henrissat B."/>
            <person name="Kuo A."/>
            <person name="Liang C."/>
            <person name="Lipzen A."/>
            <person name="Lutzoni F."/>
            <person name="Magnuson J."/>
            <person name="Mondo S."/>
            <person name="Nolan M."/>
            <person name="Ohm R."/>
            <person name="Pangilinan J."/>
            <person name="Park H.-J."/>
            <person name="Ramirez L."/>
            <person name="Alfaro M."/>
            <person name="Sun H."/>
            <person name="Tritt A."/>
            <person name="Yoshinaga Y."/>
            <person name="Zwiers L.-H."/>
            <person name="Turgeon B."/>
            <person name="Goodwin S."/>
            <person name="Spatafora J."/>
            <person name="Crous P."/>
            <person name="Grigoriev I."/>
        </authorList>
    </citation>
    <scope>NUCLEOTIDE SEQUENCE</scope>
    <source>
        <strain evidence="6">CBS 110217</strain>
    </source>
</reference>
<organism evidence="6 7">
    <name type="scientific">Setomelanomma holmii</name>
    <dbReference type="NCBI Taxonomy" id="210430"/>
    <lineage>
        <taxon>Eukaryota</taxon>
        <taxon>Fungi</taxon>
        <taxon>Dikarya</taxon>
        <taxon>Ascomycota</taxon>
        <taxon>Pezizomycotina</taxon>
        <taxon>Dothideomycetes</taxon>
        <taxon>Pleosporomycetidae</taxon>
        <taxon>Pleosporales</taxon>
        <taxon>Pleosporineae</taxon>
        <taxon>Phaeosphaeriaceae</taxon>
        <taxon>Setomelanomma</taxon>
    </lineage>
</organism>
<dbReference type="Proteomes" id="UP000799777">
    <property type="component" value="Unassembled WGS sequence"/>
</dbReference>
<dbReference type="InterPro" id="IPR027974">
    <property type="entry name" value="DUF4470"/>
</dbReference>